<reference evidence="3" key="1">
    <citation type="journal article" date="2019" name="Int. J. Syst. Evol. Microbiol.">
        <title>The Global Catalogue of Microorganisms (GCM) 10K type strain sequencing project: providing services to taxonomists for standard genome sequencing and annotation.</title>
        <authorList>
            <consortium name="The Broad Institute Genomics Platform"/>
            <consortium name="The Broad Institute Genome Sequencing Center for Infectious Disease"/>
            <person name="Wu L."/>
            <person name="Ma J."/>
        </authorList>
    </citation>
    <scope>NUCLEOTIDE SEQUENCE [LARGE SCALE GENOMIC DNA]</scope>
    <source>
        <strain evidence="3">KCTC 42423</strain>
    </source>
</reference>
<keyword evidence="1" id="KW-0812">Transmembrane</keyword>
<feature type="transmembrane region" description="Helical" evidence="1">
    <location>
        <begin position="145"/>
        <end position="163"/>
    </location>
</feature>
<keyword evidence="1" id="KW-0472">Membrane</keyword>
<comment type="caution">
    <text evidence="2">The sequence shown here is derived from an EMBL/GenBank/DDBJ whole genome shotgun (WGS) entry which is preliminary data.</text>
</comment>
<gene>
    <name evidence="2" type="ORF">ACFSTE_09720</name>
</gene>
<dbReference type="InterPro" id="IPR009793">
    <property type="entry name" value="DUF1361"/>
</dbReference>
<feature type="transmembrane region" description="Helical" evidence="1">
    <location>
        <begin position="183"/>
        <end position="207"/>
    </location>
</feature>
<feature type="transmembrane region" description="Helical" evidence="1">
    <location>
        <begin position="101"/>
        <end position="124"/>
    </location>
</feature>
<proteinExistence type="predicted"/>
<organism evidence="2 3">
    <name type="scientific">Aquimarina hainanensis</name>
    <dbReference type="NCBI Taxonomy" id="1578017"/>
    <lineage>
        <taxon>Bacteria</taxon>
        <taxon>Pseudomonadati</taxon>
        <taxon>Bacteroidota</taxon>
        <taxon>Flavobacteriia</taxon>
        <taxon>Flavobacteriales</taxon>
        <taxon>Flavobacteriaceae</taxon>
        <taxon>Aquimarina</taxon>
    </lineage>
</organism>
<dbReference type="RefSeq" id="WP_176029110.1">
    <property type="nucleotide sequence ID" value="NZ_JBHSJV010000001.1"/>
</dbReference>
<protein>
    <submittedName>
        <fullName evidence="2">DUF1361 domain-containing protein</fullName>
    </submittedName>
</protein>
<name>A0ABW5N967_9FLAO</name>
<keyword evidence="3" id="KW-1185">Reference proteome</keyword>
<accession>A0ABW5N967</accession>
<sequence length="218" mass="25426">MITIQNKDISFIRLFTITSCFSFALLMLRIVKTSSPFFLFLVWNLFLASIPYFITLLLKTERLRKNKLFLIIGFTIWLAFLPNAPYIVTDLQHIRISSLDSIWFDVLLLLSFAINGLIIGFAALKNMQEILRHHLPKKIITIATYIIFLLCGFGVYLGRVLRWNSWDIMTNPLAIVTDISRRIIYPISYINTWGFTICFGTFLILLYHITSFLNNKQQ</sequence>
<evidence type="ECO:0000256" key="1">
    <source>
        <dbReference type="SAM" id="Phobius"/>
    </source>
</evidence>
<dbReference type="Pfam" id="PF07099">
    <property type="entry name" value="DUF1361"/>
    <property type="match status" value="1"/>
</dbReference>
<feature type="transmembrane region" description="Helical" evidence="1">
    <location>
        <begin position="37"/>
        <end position="56"/>
    </location>
</feature>
<feature type="transmembrane region" description="Helical" evidence="1">
    <location>
        <begin position="12"/>
        <end position="31"/>
    </location>
</feature>
<evidence type="ECO:0000313" key="3">
    <source>
        <dbReference type="Proteomes" id="UP001597459"/>
    </source>
</evidence>
<dbReference type="EMBL" id="JBHULX010000017">
    <property type="protein sequence ID" value="MFD2591108.1"/>
    <property type="molecule type" value="Genomic_DNA"/>
</dbReference>
<dbReference type="Proteomes" id="UP001597459">
    <property type="component" value="Unassembled WGS sequence"/>
</dbReference>
<evidence type="ECO:0000313" key="2">
    <source>
        <dbReference type="EMBL" id="MFD2591108.1"/>
    </source>
</evidence>
<keyword evidence="1" id="KW-1133">Transmembrane helix</keyword>